<evidence type="ECO:0000256" key="5">
    <source>
        <dbReference type="ARBA" id="ARBA00022840"/>
    </source>
</evidence>
<dbReference type="Gene3D" id="3.40.50.300">
    <property type="entry name" value="P-loop containing nucleotide triphosphate hydrolases"/>
    <property type="match status" value="2"/>
</dbReference>
<evidence type="ECO:0000313" key="15">
    <source>
        <dbReference type="Proteomes" id="UP000255234"/>
    </source>
</evidence>
<sequence length="636" mass="73548">MTNKQLILSELNEQQIGPVVDYNGAMAIIAGPGSGKTKTVISRCAYMIEDGIDPNKIVLFTFTKKAANEIKERLYNKIGDISNMVTVSTYHSFCGKILRKYADRLGWKKNFSIYDDNDKNRIIELILKRNNNDRIKARQLNSSFSRFKEKMISPSLAKDNATNKYEQMVAEYYEEYAKELKNNNAFDFDDLIYFVIRLCEQYEDVLNSINRRFEYIIADESQDSSPRDLKLILFLGGINMNICLVGDDDQSIYSFRGVNIDSYYKFIDNYNLKKYILGRNYRSTKTIVDAAQSVIAKNNNRLEKYLYTENNNGNKIAYISLQDNESEAEYVSRTIKALINNTNHSYKDIAILYRVSFLSRIIEKTLFKNGIPYTISNGCAFYNRIEIKDIIGYLKYVANPQDLVALERIINVPKRGIGDVSLDKIMQSCQDYIMCDKMGLDALKNIKLKGKAQKGLNNFISIIEQIRCDLSNGISLDKIINKIIKLTKYEEYLLDLSEEELDDRINNLEELKKLSLKYQTLDEFLEAIALYEEDTRTNEENDTPDKVSLMTMHASKGLEFPIVIIVGANQNIIPYQKSLKENNVAEERRLFYVAMTRAKEELFITRPKKIITGYQQVSFLQSQFVNEINPSFIERR</sequence>
<name>A0A378NTZ4_9FIRM</name>
<keyword evidence="5 11" id="KW-0067">ATP-binding</keyword>
<dbReference type="RefSeq" id="WP_115151503.1">
    <property type="nucleotide sequence ID" value="NZ_UGPP01000001.1"/>
</dbReference>
<evidence type="ECO:0000259" key="13">
    <source>
        <dbReference type="PROSITE" id="PS51217"/>
    </source>
</evidence>
<keyword evidence="6" id="KW-0238">DNA-binding</keyword>
<evidence type="ECO:0000256" key="1">
    <source>
        <dbReference type="ARBA" id="ARBA00009922"/>
    </source>
</evidence>
<evidence type="ECO:0000256" key="9">
    <source>
        <dbReference type="ARBA" id="ARBA00034808"/>
    </source>
</evidence>
<comment type="catalytic activity">
    <reaction evidence="8">
        <text>Couples ATP hydrolysis with the unwinding of duplex DNA by translocating in the 3'-5' direction.</text>
        <dbReference type="EC" id="5.6.2.4"/>
    </reaction>
</comment>
<dbReference type="CDD" id="cd17932">
    <property type="entry name" value="DEXQc_UvrD"/>
    <property type="match status" value="1"/>
</dbReference>
<dbReference type="Gene3D" id="1.10.10.160">
    <property type="match status" value="1"/>
</dbReference>
<keyword evidence="4 11" id="KW-0347">Helicase</keyword>
<organism evidence="14 15">
    <name type="scientific">Megamonas hypermegale</name>
    <dbReference type="NCBI Taxonomy" id="158847"/>
    <lineage>
        <taxon>Bacteria</taxon>
        <taxon>Bacillati</taxon>
        <taxon>Bacillota</taxon>
        <taxon>Negativicutes</taxon>
        <taxon>Selenomonadales</taxon>
        <taxon>Selenomonadaceae</taxon>
        <taxon>Megamonas</taxon>
    </lineage>
</organism>
<dbReference type="Gene3D" id="1.10.486.10">
    <property type="entry name" value="PCRA, domain 4"/>
    <property type="match status" value="1"/>
</dbReference>
<feature type="domain" description="UvrD-like helicase ATP-binding" evidence="12">
    <location>
        <begin position="9"/>
        <end position="284"/>
    </location>
</feature>
<dbReference type="Pfam" id="PF13361">
    <property type="entry name" value="UvrD_C"/>
    <property type="match status" value="1"/>
</dbReference>
<dbReference type="CDD" id="cd18807">
    <property type="entry name" value="SF1_C_UvrD"/>
    <property type="match status" value="1"/>
</dbReference>
<evidence type="ECO:0000256" key="10">
    <source>
        <dbReference type="ARBA" id="ARBA00048988"/>
    </source>
</evidence>
<comment type="similarity">
    <text evidence="1">Belongs to the helicase family. UvrD subfamily.</text>
</comment>
<evidence type="ECO:0000256" key="7">
    <source>
        <dbReference type="ARBA" id="ARBA00023235"/>
    </source>
</evidence>
<dbReference type="EMBL" id="UGPP01000001">
    <property type="protein sequence ID" value="STY71129.1"/>
    <property type="molecule type" value="Genomic_DNA"/>
</dbReference>
<evidence type="ECO:0000259" key="12">
    <source>
        <dbReference type="PROSITE" id="PS51198"/>
    </source>
</evidence>
<dbReference type="GO" id="GO:0003677">
    <property type="term" value="F:DNA binding"/>
    <property type="evidence" value="ECO:0007669"/>
    <property type="project" value="UniProtKB-KW"/>
</dbReference>
<dbReference type="AlphaFoldDB" id="A0A378NTZ4"/>
<keyword evidence="7" id="KW-0413">Isomerase</keyword>
<dbReference type="InterPro" id="IPR013986">
    <property type="entry name" value="DExx_box_DNA_helicase_dom_sf"/>
</dbReference>
<dbReference type="InterPro" id="IPR014016">
    <property type="entry name" value="UvrD-like_ATP-bd"/>
</dbReference>
<keyword evidence="3 11" id="KW-0378">Hydrolase</keyword>
<gene>
    <name evidence="14" type="primary">pcrA_3</name>
    <name evidence="14" type="ORF">NCTC10571_01281</name>
</gene>
<evidence type="ECO:0000256" key="2">
    <source>
        <dbReference type="ARBA" id="ARBA00022741"/>
    </source>
</evidence>
<evidence type="ECO:0000256" key="4">
    <source>
        <dbReference type="ARBA" id="ARBA00022806"/>
    </source>
</evidence>
<dbReference type="EC" id="5.6.2.4" evidence="9"/>
<accession>A0A378NTZ4</accession>
<dbReference type="InterPro" id="IPR000212">
    <property type="entry name" value="DNA_helicase_UvrD/REP"/>
</dbReference>
<dbReference type="PANTHER" id="PTHR11070">
    <property type="entry name" value="UVRD / RECB / PCRA DNA HELICASE FAMILY MEMBER"/>
    <property type="match status" value="1"/>
</dbReference>
<reference evidence="14 15" key="1">
    <citation type="submission" date="2018-06" db="EMBL/GenBank/DDBJ databases">
        <authorList>
            <consortium name="Pathogen Informatics"/>
            <person name="Doyle S."/>
        </authorList>
    </citation>
    <scope>NUCLEOTIDE SEQUENCE [LARGE SCALE GENOMIC DNA]</scope>
    <source>
        <strain evidence="14 15">NCTC10571</strain>
    </source>
</reference>
<evidence type="ECO:0000256" key="3">
    <source>
        <dbReference type="ARBA" id="ARBA00022801"/>
    </source>
</evidence>
<dbReference type="InterPro" id="IPR027417">
    <property type="entry name" value="P-loop_NTPase"/>
</dbReference>
<protein>
    <recommendedName>
        <fullName evidence="9">DNA 3'-5' helicase</fullName>
        <ecNumber evidence="9">5.6.2.4</ecNumber>
    </recommendedName>
</protein>
<dbReference type="InterPro" id="IPR014017">
    <property type="entry name" value="DNA_helicase_UvrD-like_C"/>
</dbReference>
<dbReference type="PROSITE" id="PS51198">
    <property type="entry name" value="UVRD_HELICASE_ATP_BIND"/>
    <property type="match status" value="1"/>
</dbReference>
<feature type="domain" description="UvrD-like helicase C-terminal" evidence="13">
    <location>
        <begin position="285"/>
        <end position="557"/>
    </location>
</feature>
<evidence type="ECO:0000256" key="8">
    <source>
        <dbReference type="ARBA" id="ARBA00034617"/>
    </source>
</evidence>
<evidence type="ECO:0000256" key="11">
    <source>
        <dbReference type="PROSITE-ProRule" id="PRU00560"/>
    </source>
</evidence>
<comment type="catalytic activity">
    <reaction evidence="10">
        <text>ATP + H2O = ADP + phosphate + H(+)</text>
        <dbReference type="Rhea" id="RHEA:13065"/>
        <dbReference type="ChEBI" id="CHEBI:15377"/>
        <dbReference type="ChEBI" id="CHEBI:15378"/>
        <dbReference type="ChEBI" id="CHEBI:30616"/>
        <dbReference type="ChEBI" id="CHEBI:43474"/>
        <dbReference type="ChEBI" id="CHEBI:456216"/>
        <dbReference type="EC" id="5.6.2.4"/>
    </reaction>
</comment>
<evidence type="ECO:0000256" key="6">
    <source>
        <dbReference type="ARBA" id="ARBA00023125"/>
    </source>
</evidence>
<evidence type="ECO:0000313" key="14">
    <source>
        <dbReference type="EMBL" id="STY71129.1"/>
    </source>
</evidence>
<dbReference type="PANTHER" id="PTHR11070:SF2">
    <property type="entry name" value="ATP-DEPENDENT DNA HELICASE SRS2"/>
    <property type="match status" value="1"/>
</dbReference>
<dbReference type="SUPFAM" id="SSF52540">
    <property type="entry name" value="P-loop containing nucleoside triphosphate hydrolases"/>
    <property type="match status" value="1"/>
</dbReference>
<dbReference type="GO" id="GO:0016887">
    <property type="term" value="F:ATP hydrolysis activity"/>
    <property type="evidence" value="ECO:0007669"/>
    <property type="project" value="RHEA"/>
</dbReference>
<dbReference type="Pfam" id="PF00580">
    <property type="entry name" value="UvrD-helicase"/>
    <property type="match status" value="1"/>
</dbReference>
<dbReference type="Proteomes" id="UP000255234">
    <property type="component" value="Unassembled WGS sequence"/>
</dbReference>
<feature type="binding site" evidence="11">
    <location>
        <begin position="30"/>
        <end position="37"/>
    </location>
    <ligand>
        <name>ATP</name>
        <dbReference type="ChEBI" id="CHEBI:30616"/>
    </ligand>
</feature>
<proteinExistence type="inferred from homology"/>
<dbReference type="GO" id="GO:0005524">
    <property type="term" value="F:ATP binding"/>
    <property type="evidence" value="ECO:0007669"/>
    <property type="project" value="UniProtKB-UniRule"/>
</dbReference>
<dbReference type="GO" id="GO:0043138">
    <property type="term" value="F:3'-5' DNA helicase activity"/>
    <property type="evidence" value="ECO:0007669"/>
    <property type="project" value="UniProtKB-EC"/>
</dbReference>
<keyword evidence="2 11" id="KW-0547">Nucleotide-binding</keyword>
<dbReference type="PROSITE" id="PS51217">
    <property type="entry name" value="UVRD_HELICASE_CTER"/>
    <property type="match status" value="1"/>
</dbReference>
<dbReference type="GO" id="GO:0000725">
    <property type="term" value="P:recombinational repair"/>
    <property type="evidence" value="ECO:0007669"/>
    <property type="project" value="TreeGrafter"/>
</dbReference>